<dbReference type="InterPro" id="IPR016047">
    <property type="entry name" value="M23ase_b-sheet_dom"/>
</dbReference>
<feature type="signal peptide" evidence="2">
    <location>
        <begin position="1"/>
        <end position="20"/>
    </location>
</feature>
<dbReference type="EMBL" id="VIWU01000001">
    <property type="protein sequence ID" value="TWF75909.1"/>
    <property type="molecule type" value="Genomic_DNA"/>
</dbReference>
<dbReference type="OrthoDB" id="9809488at2"/>
<dbReference type="InterPro" id="IPR050570">
    <property type="entry name" value="Cell_wall_metabolism_enzyme"/>
</dbReference>
<dbReference type="Pfam" id="PF01551">
    <property type="entry name" value="Peptidase_M23"/>
    <property type="match status" value="1"/>
</dbReference>
<dbReference type="CDD" id="cd12797">
    <property type="entry name" value="M23_peptidase"/>
    <property type="match status" value="1"/>
</dbReference>
<dbReference type="AlphaFoldDB" id="A0A561SM19"/>
<dbReference type="SUPFAM" id="SSF51261">
    <property type="entry name" value="Duplicated hybrid motif"/>
    <property type="match status" value="1"/>
</dbReference>
<dbReference type="GO" id="GO:0004222">
    <property type="term" value="F:metalloendopeptidase activity"/>
    <property type="evidence" value="ECO:0007669"/>
    <property type="project" value="TreeGrafter"/>
</dbReference>
<keyword evidence="5" id="KW-1185">Reference proteome</keyword>
<evidence type="ECO:0000313" key="5">
    <source>
        <dbReference type="Proteomes" id="UP000321261"/>
    </source>
</evidence>
<dbReference type="PANTHER" id="PTHR21666:SF270">
    <property type="entry name" value="MUREIN HYDROLASE ACTIVATOR ENVC"/>
    <property type="match status" value="1"/>
</dbReference>
<sequence length="431" mass="45327">MMASPCRLMVCIGSSVLLVAAGCSPGGDATSSSVPSPRCGSAAQAVPTAARDEISPLVVTGVAPDPIPVRGTDGKYHVAYELAVLNAAPRATTLIKVETLTDDAAHRVLTRLQGDELVMRTLRVGSYPREPSPVTSIPGGQTAILLLDDVYDDRGAIPPIVTHRVEASFAPPTADQREVAGVYPEQVSQVGGSICHSSRAPLVIAPPLQGDSWVALNACCTVSPHRSAMLPIGGRINGTERFAVDWVRFDLSAQPLVDVRTGVVATFRGDPTRNEDYLAYNQPLVAVADATVVSVVSDVPDQPPHVFPTGLRLDQYGGNQIVLDLGAGAYAFYAHLKPGSASVRAGDRVTKGQQIGNLGNSGNSSEAHLHFHLMNSPLPLTGENLPFQIDRFEFLGTVTLDGLTTSSPPGPRTNELPLAESTANYPVGPAR</sequence>
<keyword evidence="2" id="KW-0732">Signal</keyword>
<evidence type="ECO:0000313" key="4">
    <source>
        <dbReference type="EMBL" id="TWF75909.1"/>
    </source>
</evidence>
<evidence type="ECO:0000256" key="1">
    <source>
        <dbReference type="SAM" id="MobiDB-lite"/>
    </source>
</evidence>
<dbReference type="PROSITE" id="PS51257">
    <property type="entry name" value="PROKAR_LIPOPROTEIN"/>
    <property type="match status" value="1"/>
</dbReference>
<dbReference type="Gene3D" id="2.70.70.10">
    <property type="entry name" value="Glucose Permease (Domain IIA)"/>
    <property type="match status" value="1"/>
</dbReference>
<dbReference type="Proteomes" id="UP000321261">
    <property type="component" value="Unassembled WGS sequence"/>
</dbReference>
<accession>A0A561SM19</accession>
<feature type="region of interest" description="Disordered" evidence="1">
    <location>
        <begin position="402"/>
        <end position="431"/>
    </location>
</feature>
<feature type="domain" description="M23ase beta-sheet core" evidence="3">
    <location>
        <begin position="280"/>
        <end position="375"/>
    </location>
</feature>
<protein>
    <submittedName>
        <fullName evidence="4">Peptidase M23-like protein</fullName>
    </submittedName>
</protein>
<organism evidence="4 5">
    <name type="scientific">Pseudonocardia hierapolitana</name>
    <dbReference type="NCBI Taxonomy" id="1128676"/>
    <lineage>
        <taxon>Bacteria</taxon>
        <taxon>Bacillati</taxon>
        <taxon>Actinomycetota</taxon>
        <taxon>Actinomycetes</taxon>
        <taxon>Pseudonocardiales</taxon>
        <taxon>Pseudonocardiaceae</taxon>
        <taxon>Pseudonocardia</taxon>
    </lineage>
</organism>
<evidence type="ECO:0000259" key="3">
    <source>
        <dbReference type="Pfam" id="PF01551"/>
    </source>
</evidence>
<dbReference type="InterPro" id="IPR011055">
    <property type="entry name" value="Dup_hybrid_motif"/>
</dbReference>
<evidence type="ECO:0000256" key="2">
    <source>
        <dbReference type="SAM" id="SignalP"/>
    </source>
</evidence>
<dbReference type="PANTHER" id="PTHR21666">
    <property type="entry name" value="PEPTIDASE-RELATED"/>
    <property type="match status" value="1"/>
</dbReference>
<gene>
    <name evidence="4" type="ORF">FHX44_111794</name>
</gene>
<name>A0A561SM19_9PSEU</name>
<comment type="caution">
    <text evidence="4">The sequence shown here is derived from an EMBL/GenBank/DDBJ whole genome shotgun (WGS) entry which is preliminary data.</text>
</comment>
<proteinExistence type="predicted"/>
<reference evidence="4 5" key="1">
    <citation type="submission" date="2019-06" db="EMBL/GenBank/DDBJ databases">
        <title>Sequencing the genomes of 1000 actinobacteria strains.</title>
        <authorList>
            <person name="Klenk H.-P."/>
        </authorList>
    </citation>
    <scope>NUCLEOTIDE SEQUENCE [LARGE SCALE GENOMIC DNA]</scope>
    <source>
        <strain evidence="4 5">DSM 45671</strain>
    </source>
</reference>
<feature type="chain" id="PRO_5039604878" evidence="2">
    <location>
        <begin position="21"/>
        <end position="431"/>
    </location>
</feature>